<sequence length="199" mass="22403">MSQFYRFTTTFGKAAPGSISTNYHGGPASLDPGDEHLSSLTTTFAQLGRQRIIVRVYGRERYAPQRHNAPLPDPFGRAELHHQRRGHEDAAAGGEQVIETCTDAGHHSRSRMGRVEPTMTAATTSFYSHSAKNEGRTSFFIVGSREQVKTRPWTSFSPREKRLRPYGRQRCAGIMLFALNNDVNHVFIRQTQKQLLDLS</sequence>
<evidence type="ECO:0000313" key="3">
    <source>
        <dbReference type="WBParaSite" id="HPBE_0001293601-mRNA-1"/>
    </source>
</evidence>
<accession>A0A3P7Z2G9</accession>
<evidence type="ECO:0000313" key="2">
    <source>
        <dbReference type="Proteomes" id="UP000050761"/>
    </source>
</evidence>
<dbReference type="AlphaFoldDB" id="A0A183FWT3"/>
<protein>
    <submittedName>
        <fullName evidence="3">Gamma-glutamylcyclotransferase</fullName>
    </submittedName>
</protein>
<organism evidence="2 3">
    <name type="scientific">Heligmosomoides polygyrus</name>
    <name type="common">Parasitic roundworm</name>
    <dbReference type="NCBI Taxonomy" id="6339"/>
    <lineage>
        <taxon>Eukaryota</taxon>
        <taxon>Metazoa</taxon>
        <taxon>Ecdysozoa</taxon>
        <taxon>Nematoda</taxon>
        <taxon>Chromadorea</taxon>
        <taxon>Rhabditida</taxon>
        <taxon>Rhabditina</taxon>
        <taxon>Rhabditomorpha</taxon>
        <taxon>Strongyloidea</taxon>
        <taxon>Heligmosomidae</taxon>
        <taxon>Heligmosomoides</taxon>
    </lineage>
</organism>
<dbReference type="EMBL" id="UZAH01027698">
    <property type="protein sequence ID" value="VDO94221.1"/>
    <property type="molecule type" value="Genomic_DNA"/>
</dbReference>
<keyword evidence="2" id="KW-1185">Reference proteome</keyword>
<dbReference type="WBParaSite" id="HPBE_0001293601-mRNA-1">
    <property type="protein sequence ID" value="HPBE_0001293601-mRNA-1"/>
    <property type="gene ID" value="HPBE_0001293601"/>
</dbReference>
<name>A0A183FWT3_HELPZ</name>
<accession>A0A183FWT3</accession>
<evidence type="ECO:0000313" key="1">
    <source>
        <dbReference type="EMBL" id="VDO94221.1"/>
    </source>
</evidence>
<gene>
    <name evidence="1" type="ORF">HPBE_LOCUS12937</name>
</gene>
<dbReference type="Proteomes" id="UP000050761">
    <property type="component" value="Unassembled WGS sequence"/>
</dbReference>
<reference evidence="3" key="2">
    <citation type="submission" date="2019-09" db="UniProtKB">
        <authorList>
            <consortium name="WormBaseParasite"/>
        </authorList>
    </citation>
    <scope>IDENTIFICATION</scope>
</reference>
<reference evidence="1 2" key="1">
    <citation type="submission" date="2018-11" db="EMBL/GenBank/DDBJ databases">
        <authorList>
            <consortium name="Pathogen Informatics"/>
        </authorList>
    </citation>
    <scope>NUCLEOTIDE SEQUENCE [LARGE SCALE GENOMIC DNA]</scope>
</reference>
<proteinExistence type="predicted"/>